<dbReference type="Gene3D" id="1.10.420.10">
    <property type="entry name" value="Peroxidase, domain 2"/>
    <property type="match status" value="1"/>
</dbReference>
<feature type="disulfide bond" evidence="16">
    <location>
        <begin position="117"/>
        <end position="318"/>
    </location>
</feature>
<sequence length="322" mass="35131">MSIVLAIVALLFWETVFLEAQLQLGFYETRCPMAETVVFEEVSMAIRNDVGTAAGLVRMHFHDCFVRGCDGSVLIDSTPGNSAEKDSPVNNPSLRGFEVIDRAKARLEAACNAVVSCADILAFAARDSIAMTGGIPYAVPSGRRDGSVSIAFETFTNLPGPNFNLSQLTQSFANKAFSQEEMVTLSGAHSIGRAHCGTFSNRLYNFSATSAQDPSLEPFLAMQLMQQCPLGNNDSSFVVQMDPRSPYTLDTSYYYNIAANRTVFVSDQALMADWATANQVMRNAFDNDAWRSDFSQAMLKLGQLGVLTGTEGEIRLNCRVVN</sequence>
<feature type="binding site" evidence="14">
    <location>
        <position position="72"/>
    </location>
    <ligand>
        <name>Ca(2+)</name>
        <dbReference type="ChEBI" id="CHEBI:29108"/>
        <label>1</label>
    </ligand>
</feature>
<dbReference type="PROSITE" id="PS00436">
    <property type="entry name" value="PEROXIDASE_2"/>
    <property type="match status" value="1"/>
</dbReference>
<protein>
    <recommendedName>
        <fullName evidence="17">Peroxidase</fullName>
        <ecNumber evidence="17">1.11.1.7</ecNumber>
    </recommendedName>
</protein>
<keyword evidence="17" id="KW-0964">Secreted</keyword>
<feature type="binding site" evidence="14">
    <location>
        <position position="242"/>
    </location>
    <ligand>
        <name>Ca(2+)</name>
        <dbReference type="ChEBI" id="CHEBI:29108"/>
        <label>2</label>
    </ligand>
</feature>
<feature type="active site" description="Proton acceptor" evidence="12">
    <location>
        <position position="62"/>
    </location>
</feature>
<dbReference type="EMBL" id="JADCNM010000012">
    <property type="protein sequence ID" value="KAG0458824.1"/>
    <property type="molecule type" value="Genomic_DNA"/>
</dbReference>
<comment type="cofactor">
    <cofactor evidence="14 17">
        <name>Ca(2+)</name>
        <dbReference type="ChEBI" id="CHEBI:29108"/>
    </cofactor>
    <text evidence="14 17">Binds 2 calcium ions per subunit.</text>
</comment>
<comment type="caution">
    <text evidence="19">The sequence shown here is derived from an EMBL/GenBank/DDBJ whole genome shotgun (WGS) entry which is preliminary data.</text>
</comment>
<feature type="signal peptide" evidence="17">
    <location>
        <begin position="1"/>
        <end position="20"/>
    </location>
</feature>
<dbReference type="InterPro" id="IPR033905">
    <property type="entry name" value="Secretory_peroxidase"/>
</dbReference>
<dbReference type="Pfam" id="PF00141">
    <property type="entry name" value="peroxidase"/>
    <property type="match status" value="1"/>
</dbReference>
<evidence type="ECO:0000256" key="11">
    <source>
        <dbReference type="ARBA" id="ARBA00023324"/>
    </source>
</evidence>
<dbReference type="PROSITE" id="PS50873">
    <property type="entry name" value="PEROXIDASE_4"/>
    <property type="match status" value="1"/>
</dbReference>
<keyword evidence="7 17" id="KW-0560">Oxidoreductase</keyword>
<keyword evidence="8 14" id="KW-0408">Iron</keyword>
<gene>
    <name evidence="19" type="ORF">HPP92_021952</name>
</gene>
<dbReference type="AlphaFoldDB" id="A0A835PSG7"/>
<feature type="binding site" evidence="14">
    <location>
        <position position="84"/>
    </location>
    <ligand>
        <name>Ca(2+)</name>
        <dbReference type="ChEBI" id="CHEBI:29108"/>
        <label>1</label>
    </ligand>
</feature>
<organism evidence="19 20">
    <name type="scientific">Vanilla planifolia</name>
    <name type="common">Vanilla</name>
    <dbReference type="NCBI Taxonomy" id="51239"/>
    <lineage>
        <taxon>Eukaryota</taxon>
        <taxon>Viridiplantae</taxon>
        <taxon>Streptophyta</taxon>
        <taxon>Embryophyta</taxon>
        <taxon>Tracheophyta</taxon>
        <taxon>Spermatophyta</taxon>
        <taxon>Magnoliopsida</taxon>
        <taxon>Liliopsida</taxon>
        <taxon>Asparagales</taxon>
        <taxon>Orchidaceae</taxon>
        <taxon>Vanilloideae</taxon>
        <taxon>Vanilleae</taxon>
        <taxon>Vanilla</taxon>
    </lineage>
</organism>
<feature type="site" description="Transition state stabilizer" evidence="15">
    <location>
        <position position="58"/>
    </location>
</feature>
<feature type="disulfide bond" evidence="16">
    <location>
        <begin position="196"/>
        <end position="228"/>
    </location>
</feature>
<dbReference type="CDD" id="cd00693">
    <property type="entry name" value="secretory_peroxidase"/>
    <property type="match status" value="1"/>
</dbReference>
<dbReference type="Gene3D" id="1.10.520.10">
    <property type="match status" value="1"/>
</dbReference>
<keyword evidence="3 17" id="KW-0575">Peroxidase</keyword>
<dbReference type="OrthoDB" id="2113341at2759"/>
<feature type="binding site" evidence="14">
    <location>
        <position position="70"/>
    </location>
    <ligand>
        <name>Ca(2+)</name>
        <dbReference type="ChEBI" id="CHEBI:29108"/>
        <label>1</label>
    </ligand>
</feature>
<comment type="cofactor">
    <cofactor evidence="14 17">
        <name>heme b</name>
        <dbReference type="ChEBI" id="CHEBI:60344"/>
    </cofactor>
    <text evidence="14 17">Binds 1 heme b (iron(II)-protoporphyrin IX) group per subunit.</text>
</comment>
<evidence type="ECO:0000259" key="18">
    <source>
        <dbReference type="PROSITE" id="PS50873"/>
    </source>
</evidence>
<evidence type="ECO:0000256" key="15">
    <source>
        <dbReference type="PIRSR" id="PIRSR600823-4"/>
    </source>
</evidence>
<comment type="catalytic activity">
    <reaction evidence="1 17">
        <text>2 a phenolic donor + H2O2 = 2 a phenolic radical donor + 2 H2O</text>
        <dbReference type="Rhea" id="RHEA:56136"/>
        <dbReference type="ChEBI" id="CHEBI:15377"/>
        <dbReference type="ChEBI" id="CHEBI:16240"/>
        <dbReference type="ChEBI" id="CHEBI:139520"/>
        <dbReference type="ChEBI" id="CHEBI:139521"/>
        <dbReference type="EC" id="1.11.1.7"/>
    </reaction>
</comment>
<keyword evidence="11 17" id="KW-0376">Hydrogen peroxide</keyword>
<feature type="domain" description="Plant heme peroxidase family profile" evidence="18">
    <location>
        <begin position="21"/>
        <end position="322"/>
    </location>
</feature>
<dbReference type="GO" id="GO:0046872">
    <property type="term" value="F:metal ion binding"/>
    <property type="evidence" value="ECO:0007669"/>
    <property type="project" value="UniProtKB-UniRule"/>
</dbReference>
<dbReference type="GO" id="GO:0042744">
    <property type="term" value="P:hydrogen peroxide catabolic process"/>
    <property type="evidence" value="ECO:0007669"/>
    <property type="project" value="UniProtKB-KW"/>
</dbReference>
<dbReference type="PROSITE" id="PS00435">
    <property type="entry name" value="PEROXIDASE_1"/>
    <property type="match status" value="1"/>
</dbReference>
<comment type="subcellular location">
    <subcellularLocation>
        <location evidence="17">Secreted</location>
    </subcellularLocation>
</comment>
<dbReference type="GO" id="GO:0020037">
    <property type="term" value="F:heme binding"/>
    <property type="evidence" value="ECO:0007669"/>
    <property type="project" value="UniProtKB-UniRule"/>
</dbReference>
<dbReference type="InterPro" id="IPR019794">
    <property type="entry name" value="Peroxidases_AS"/>
</dbReference>
<evidence type="ECO:0000256" key="3">
    <source>
        <dbReference type="ARBA" id="ARBA00022559"/>
    </source>
</evidence>
<dbReference type="GO" id="GO:0005576">
    <property type="term" value="C:extracellular region"/>
    <property type="evidence" value="ECO:0007669"/>
    <property type="project" value="UniProtKB-SubCell"/>
</dbReference>
<name>A0A835PSG7_VANPL</name>
<dbReference type="FunFam" id="1.10.520.10:FF:000001">
    <property type="entry name" value="Peroxidase"/>
    <property type="match status" value="1"/>
</dbReference>
<evidence type="ECO:0000256" key="8">
    <source>
        <dbReference type="ARBA" id="ARBA00023004"/>
    </source>
</evidence>
<evidence type="ECO:0000256" key="1">
    <source>
        <dbReference type="ARBA" id="ARBA00000189"/>
    </source>
</evidence>
<evidence type="ECO:0000256" key="14">
    <source>
        <dbReference type="PIRSR" id="PIRSR600823-3"/>
    </source>
</evidence>
<feature type="binding site" description="axial binding residue" evidence="14">
    <location>
        <position position="189"/>
    </location>
    <ligand>
        <name>heme b</name>
        <dbReference type="ChEBI" id="CHEBI:60344"/>
    </ligand>
    <ligandPart>
        <name>Fe</name>
        <dbReference type="ChEBI" id="CHEBI:18248"/>
    </ligandPart>
</feature>
<evidence type="ECO:0000256" key="16">
    <source>
        <dbReference type="PIRSR" id="PIRSR600823-5"/>
    </source>
</evidence>
<evidence type="ECO:0000313" key="19">
    <source>
        <dbReference type="EMBL" id="KAG0458824.1"/>
    </source>
</evidence>
<dbReference type="InterPro" id="IPR019793">
    <property type="entry name" value="Peroxidases_heam-ligand_BS"/>
</dbReference>
<keyword evidence="5 14" id="KW-0479">Metal-binding</keyword>
<keyword evidence="17" id="KW-0732">Signal</keyword>
<dbReference type="PRINTS" id="PR00461">
    <property type="entry name" value="PLPEROXIDASE"/>
</dbReference>
<feature type="binding site" evidence="14">
    <location>
        <position position="250"/>
    </location>
    <ligand>
        <name>Ca(2+)</name>
        <dbReference type="ChEBI" id="CHEBI:29108"/>
        <label>2</label>
    </ligand>
</feature>
<feature type="binding site" evidence="14">
    <location>
        <position position="68"/>
    </location>
    <ligand>
        <name>Ca(2+)</name>
        <dbReference type="ChEBI" id="CHEBI:29108"/>
        <label>1</label>
    </ligand>
</feature>
<accession>A0A835PSG7</accession>
<evidence type="ECO:0000256" key="13">
    <source>
        <dbReference type="PIRSR" id="PIRSR600823-2"/>
    </source>
</evidence>
<evidence type="ECO:0000256" key="5">
    <source>
        <dbReference type="ARBA" id="ARBA00022723"/>
    </source>
</evidence>
<dbReference type="GO" id="GO:0140825">
    <property type="term" value="F:lactoperoxidase activity"/>
    <property type="evidence" value="ECO:0007669"/>
    <property type="project" value="UniProtKB-EC"/>
</dbReference>
<evidence type="ECO:0000256" key="12">
    <source>
        <dbReference type="PIRSR" id="PIRSR600823-1"/>
    </source>
</evidence>
<evidence type="ECO:0000256" key="10">
    <source>
        <dbReference type="ARBA" id="ARBA00023180"/>
    </source>
</evidence>
<comment type="similarity">
    <text evidence="17">Belongs to the peroxidase family. Classical plant (class III) peroxidase subfamily.</text>
</comment>
<dbReference type="PANTHER" id="PTHR31517:SF84">
    <property type="entry name" value="PEROXIDASE"/>
    <property type="match status" value="1"/>
</dbReference>
<dbReference type="EC" id="1.11.1.7" evidence="17"/>
<dbReference type="Proteomes" id="UP000639772">
    <property type="component" value="Chromosome 12"/>
</dbReference>
<dbReference type="InterPro" id="IPR002016">
    <property type="entry name" value="Haem_peroxidase"/>
</dbReference>
<evidence type="ECO:0000256" key="4">
    <source>
        <dbReference type="ARBA" id="ARBA00022617"/>
    </source>
</evidence>
<dbReference type="PANTHER" id="PTHR31517">
    <property type="match status" value="1"/>
</dbReference>
<keyword evidence="6 14" id="KW-0106">Calcium</keyword>
<proteinExistence type="inferred from homology"/>
<comment type="function">
    <text evidence="17">Removal of H(2)O(2), oxidation of toxic reductants, biosynthesis and degradation of lignin, suberization, auxin catabolism, response to environmental stresses such as wounding, pathogen attack and oxidative stress.</text>
</comment>
<evidence type="ECO:0000256" key="7">
    <source>
        <dbReference type="ARBA" id="ARBA00023002"/>
    </source>
</evidence>
<evidence type="ECO:0000256" key="6">
    <source>
        <dbReference type="ARBA" id="ARBA00022837"/>
    </source>
</evidence>
<evidence type="ECO:0000313" key="20">
    <source>
        <dbReference type="Proteomes" id="UP000639772"/>
    </source>
</evidence>
<reference evidence="19 20" key="1">
    <citation type="journal article" date="2020" name="Nat. Food">
        <title>A phased Vanilla planifolia genome enables genetic improvement of flavour and production.</title>
        <authorList>
            <person name="Hasing T."/>
            <person name="Tang H."/>
            <person name="Brym M."/>
            <person name="Khazi F."/>
            <person name="Huang T."/>
            <person name="Chambers A.H."/>
        </authorList>
    </citation>
    <scope>NUCLEOTIDE SEQUENCE [LARGE SCALE GENOMIC DNA]</scope>
    <source>
        <tissue evidence="19">Leaf</tissue>
    </source>
</reference>
<dbReference type="InterPro" id="IPR010255">
    <property type="entry name" value="Haem_peroxidase_sf"/>
</dbReference>
<dbReference type="FunFam" id="1.10.420.10:FF:000006">
    <property type="entry name" value="Peroxidase"/>
    <property type="match status" value="1"/>
</dbReference>
<feature type="disulfide bond" evidence="16">
    <location>
        <begin position="64"/>
        <end position="69"/>
    </location>
</feature>
<evidence type="ECO:0000256" key="17">
    <source>
        <dbReference type="RuleBase" id="RU362060"/>
    </source>
</evidence>
<evidence type="ECO:0000256" key="9">
    <source>
        <dbReference type="ARBA" id="ARBA00023157"/>
    </source>
</evidence>
<dbReference type="SUPFAM" id="SSF48113">
    <property type="entry name" value="Heme-dependent peroxidases"/>
    <property type="match status" value="1"/>
</dbReference>
<feature type="binding site" evidence="14">
    <location>
        <position position="63"/>
    </location>
    <ligand>
        <name>Ca(2+)</name>
        <dbReference type="ChEBI" id="CHEBI:29108"/>
        <label>1</label>
    </ligand>
</feature>
<feature type="disulfide bond" evidence="16">
    <location>
        <begin position="31"/>
        <end position="111"/>
    </location>
</feature>
<dbReference type="PRINTS" id="PR00458">
    <property type="entry name" value="PEROXIDASE"/>
</dbReference>
<feature type="binding site" evidence="14">
    <location>
        <position position="66"/>
    </location>
    <ligand>
        <name>Ca(2+)</name>
        <dbReference type="ChEBI" id="CHEBI:29108"/>
        <label>1</label>
    </ligand>
</feature>
<keyword evidence="9 16" id="KW-1015">Disulfide bond</keyword>
<dbReference type="GO" id="GO:0006979">
    <property type="term" value="P:response to oxidative stress"/>
    <property type="evidence" value="ECO:0007669"/>
    <property type="project" value="UniProtKB-UniRule"/>
</dbReference>
<comment type="similarity">
    <text evidence="2">Belongs to the peroxidase family. Ascorbate peroxidase subfamily.</text>
</comment>
<dbReference type="InterPro" id="IPR000823">
    <property type="entry name" value="Peroxidase_pln"/>
</dbReference>
<keyword evidence="10" id="KW-0325">Glycoprotein</keyword>
<evidence type="ECO:0000256" key="2">
    <source>
        <dbReference type="ARBA" id="ARBA00006873"/>
    </source>
</evidence>
<feature type="chain" id="PRO_5033103195" description="Peroxidase" evidence="17">
    <location>
        <begin position="21"/>
        <end position="322"/>
    </location>
</feature>
<feature type="binding site" evidence="13">
    <location>
        <position position="159"/>
    </location>
    <ligand>
        <name>substrate</name>
    </ligand>
</feature>
<keyword evidence="4 17" id="KW-0349">Heme</keyword>